<dbReference type="PANTHER" id="PTHR22916">
    <property type="entry name" value="GLYCOSYLTRANSFERASE"/>
    <property type="match status" value="1"/>
</dbReference>
<dbReference type="Pfam" id="PF00535">
    <property type="entry name" value="Glycos_transf_2"/>
    <property type="match status" value="1"/>
</dbReference>
<evidence type="ECO:0000313" key="3">
    <source>
        <dbReference type="Proteomes" id="UP000002875"/>
    </source>
</evidence>
<dbReference type="GO" id="GO:0016740">
    <property type="term" value="F:transferase activity"/>
    <property type="evidence" value="ECO:0007669"/>
    <property type="project" value="UniProtKB-KW"/>
</dbReference>
<dbReference type="Gene3D" id="3.90.550.10">
    <property type="entry name" value="Spore Coat Polysaccharide Biosynthesis Protein SpsA, Chain A"/>
    <property type="match status" value="1"/>
</dbReference>
<evidence type="ECO:0000313" key="2">
    <source>
        <dbReference type="EMBL" id="AFK03054.1"/>
    </source>
</evidence>
<dbReference type="RefSeq" id="WP_015028752.1">
    <property type="nucleotide sequence ID" value="NC_018748.1"/>
</dbReference>
<keyword evidence="3" id="KW-1185">Reference proteome</keyword>
<dbReference type="InterPro" id="IPR029044">
    <property type="entry name" value="Nucleotide-diphossugar_trans"/>
</dbReference>
<dbReference type="SUPFAM" id="SSF53448">
    <property type="entry name" value="Nucleotide-diphospho-sugar transferases"/>
    <property type="match status" value="1"/>
</dbReference>
<dbReference type="CDD" id="cd00761">
    <property type="entry name" value="Glyco_tranf_GTA_type"/>
    <property type="match status" value="1"/>
</dbReference>
<name>A0ABN4ALY4_EMTOG</name>
<dbReference type="InterPro" id="IPR001173">
    <property type="entry name" value="Glyco_trans_2-like"/>
</dbReference>
<organism evidence="2 3">
    <name type="scientific">Emticicia oligotrophica (strain DSM 17448 / CIP 109782 / MTCC 6937 / GPTSA100-15)</name>
    <dbReference type="NCBI Taxonomy" id="929562"/>
    <lineage>
        <taxon>Bacteria</taxon>
        <taxon>Pseudomonadati</taxon>
        <taxon>Bacteroidota</taxon>
        <taxon>Cytophagia</taxon>
        <taxon>Cytophagales</taxon>
        <taxon>Leadbetterellaceae</taxon>
        <taxon>Emticicia</taxon>
    </lineage>
</organism>
<protein>
    <submittedName>
        <fullName evidence="2">Glycosyl transferase family 2</fullName>
    </submittedName>
</protein>
<gene>
    <name evidence="2" type="ordered locus">Emtol_1914</name>
</gene>
<sequence length="346" mass="40325">MNPLEVENNAFTQKAQEGQSDIKVSVIVLTYKHEKFIRKTLDSILAQQTNFKFEVIVGDDASPDTTAEIIKEYHTKYPSIIVPMLHQQNLGGFGKNNTLAALAIAKGKYIAPMDGDDYWTTDKKLQTLADFLDQNEDYVACFHNAEIIFDDDSHPNQFVNQPDQKEVVTVEDFIGEDEVWFIATSAILFRNGVINHYPQWFHESKSGDIPRYILLGKGGNKFRYINEVMSVYRKNRHSGMSFTDGYKDAEFLQNRIGMYRGIDKELNYKFHQTLNKNIARYYRMMLDSKQYTGKYFKQLPVAIQYLRLGKPSTEIRREIIREYIFPKWLSNLYSFFALLPHRLKSK</sequence>
<dbReference type="EMBL" id="CP002961">
    <property type="protein sequence ID" value="AFK03054.1"/>
    <property type="molecule type" value="Genomic_DNA"/>
</dbReference>
<dbReference type="PANTHER" id="PTHR22916:SF3">
    <property type="entry name" value="UDP-GLCNAC:BETAGAL BETA-1,3-N-ACETYLGLUCOSAMINYLTRANSFERASE-LIKE PROTEIN 1"/>
    <property type="match status" value="1"/>
</dbReference>
<accession>A0ABN4ALY4</accession>
<dbReference type="Proteomes" id="UP000002875">
    <property type="component" value="Chromosome"/>
</dbReference>
<evidence type="ECO:0000259" key="1">
    <source>
        <dbReference type="Pfam" id="PF00535"/>
    </source>
</evidence>
<proteinExistence type="predicted"/>
<reference evidence="2 3" key="1">
    <citation type="submission" date="2011-07" db="EMBL/GenBank/DDBJ databases">
        <title>The complete genome of chromosome of Emticicia oligotrophica DSM 17448.</title>
        <authorList>
            <consortium name="US DOE Joint Genome Institute (JGI-PGF)"/>
            <person name="Lucas S."/>
            <person name="Han J."/>
            <person name="Lapidus A."/>
            <person name="Bruce D."/>
            <person name="Goodwin L."/>
            <person name="Pitluck S."/>
            <person name="Peters L."/>
            <person name="Kyrpides N."/>
            <person name="Mavromatis K."/>
            <person name="Ivanova N."/>
            <person name="Ovchinnikova G."/>
            <person name="Teshima H."/>
            <person name="Detter J.C."/>
            <person name="Tapia R."/>
            <person name="Han C."/>
            <person name="Land M."/>
            <person name="Hauser L."/>
            <person name="Markowitz V."/>
            <person name="Cheng J.-F."/>
            <person name="Hugenholtz P."/>
            <person name="Woyke T."/>
            <person name="Wu D."/>
            <person name="Tindall B."/>
            <person name="Pomrenke H."/>
            <person name="Brambilla E."/>
            <person name="Klenk H.-P."/>
            <person name="Eisen J.A."/>
        </authorList>
    </citation>
    <scope>NUCLEOTIDE SEQUENCE [LARGE SCALE GENOMIC DNA]</scope>
    <source>
        <strain evidence="2 3">DSM 17448</strain>
    </source>
</reference>
<keyword evidence="2" id="KW-0808">Transferase</keyword>
<feature type="domain" description="Glycosyltransferase 2-like" evidence="1">
    <location>
        <begin position="25"/>
        <end position="148"/>
    </location>
</feature>